<keyword evidence="2 5" id="KW-0812">Transmembrane</keyword>
<evidence type="ECO:0000313" key="6">
    <source>
        <dbReference type="EMBL" id="KAK3089061.1"/>
    </source>
</evidence>
<feature type="transmembrane region" description="Helical" evidence="5">
    <location>
        <begin position="12"/>
        <end position="36"/>
    </location>
</feature>
<dbReference type="PANTHER" id="PTHR10671">
    <property type="entry name" value="EPITHELIAL MEMBRANE PROTEIN-RELATED"/>
    <property type="match status" value="1"/>
</dbReference>
<keyword evidence="3 5" id="KW-1133">Transmembrane helix</keyword>
<dbReference type="Proteomes" id="UP001186944">
    <property type="component" value="Unassembled WGS sequence"/>
</dbReference>
<feature type="transmembrane region" description="Helical" evidence="5">
    <location>
        <begin position="118"/>
        <end position="138"/>
    </location>
</feature>
<evidence type="ECO:0000256" key="1">
    <source>
        <dbReference type="ARBA" id="ARBA00004141"/>
    </source>
</evidence>
<dbReference type="EMBL" id="VSWD01000010">
    <property type="protein sequence ID" value="KAK3089061.1"/>
    <property type="molecule type" value="Genomic_DNA"/>
</dbReference>
<evidence type="ECO:0000313" key="7">
    <source>
        <dbReference type="Proteomes" id="UP001186944"/>
    </source>
</evidence>
<gene>
    <name evidence="6" type="ORF">FSP39_000489</name>
</gene>
<comment type="subcellular location">
    <subcellularLocation>
        <location evidence="1">Membrane</location>
        <topology evidence="1">Multi-pass membrane protein</topology>
    </subcellularLocation>
</comment>
<keyword evidence="4 5" id="KW-0472">Membrane</keyword>
<sequence>MAVVEIWEKRLLFSSTAGTLLAFLLQIIAVCTTHWLTFRIPGGLMDNTTGKPSVLLQVESGLWRICESGYKPAKIDGTGLKTSYEKCSSHNMFPSQETIKEDNSVSIKLLDYMRTGSAFGIICLLIMFLGHLFAIYTLKRPRYVLKRLTALMHFMTAACVLVENEVFIRQVDYSRRDLPERLPSEAEWKFGYSFVLSWISFGLYVIAGCIFLFMSHKKKQGFGETGDKLAEEDEPVAIRR</sequence>
<evidence type="ECO:0000256" key="4">
    <source>
        <dbReference type="ARBA" id="ARBA00023136"/>
    </source>
</evidence>
<evidence type="ECO:0000256" key="3">
    <source>
        <dbReference type="ARBA" id="ARBA00022989"/>
    </source>
</evidence>
<dbReference type="Gene3D" id="1.20.140.150">
    <property type="match status" value="1"/>
</dbReference>
<dbReference type="GO" id="GO:0005886">
    <property type="term" value="C:plasma membrane"/>
    <property type="evidence" value="ECO:0007669"/>
    <property type="project" value="TreeGrafter"/>
</dbReference>
<organism evidence="6 7">
    <name type="scientific">Pinctada imbricata</name>
    <name type="common">Atlantic pearl-oyster</name>
    <name type="synonym">Pinctada martensii</name>
    <dbReference type="NCBI Taxonomy" id="66713"/>
    <lineage>
        <taxon>Eukaryota</taxon>
        <taxon>Metazoa</taxon>
        <taxon>Spiralia</taxon>
        <taxon>Lophotrochozoa</taxon>
        <taxon>Mollusca</taxon>
        <taxon>Bivalvia</taxon>
        <taxon>Autobranchia</taxon>
        <taxon>Pteriomorphia</taxon>
        <taxon>Pterioida</taxon>
        <taxon>Pterioidea</taxon>
        <taxon>Pteriidae</taxon>
        <taxon>Pinctada</taxon>
    </lineage>
</organism>
<reference evidence="6" key="1">
    <citation type="submission" date="2019-08" db="EMBL/GenBank/DDBJ databases">
        <title>The improved chromosome-level genome for the pearl oyster Pinctada fucata martensii using PacBio sequencing and Hi-C.</title>
        <authorList>
            <person name="Zheng Z."/>
        </authorList>
    </citation>
    <scope>NUCLEOTIDE SEQUENCE</scope>
    <source>
        <strain evidence="6">ZZ-2019</strain>
        <tissue evidence="6">Adductor muscle</tissue>
    </source>
</reference>
<protein>
    <submittedName>
        <fullName evidence="6">Uncharacterized protein</fullName>
    </submittedName>
</protein>
<dbReference type="PANTHER" id="PTHR10671:SF82">
    <property type="entry name" value="GH19567P"/>
    <property type="match status" value="1"/>
</dbReference>
<keyword evidence="7" id="KW-1185">Reference proteome</keyword>
<dbReference type="AlphaFoldDB" id="A0AA88XWC1"/>
<proteinExistence type="predicted"/>
<dbReference type="InterPro" id="IPR050579">
    <property type="entry name" value="PMP-22/EMP/MP20-like"/>
</dbReference>
<evidence type="ECO:0000256" key="2">
    <source>
        <dbReference type="ARBA" id="ARBA00022692"/>
    </source>
</evidence>
<evidence type="ECO:0000256" key="5">
    <source>
        <dbReference type="SAM" id="Phobius"/>
    </source>
</evidence>
<accession>A0AA88XWC1</accession>
<name>A0AA88XWC1_PINIB</name>
<dbReference type="Pfam" id="PF13903">
    <property type="entry name" value="Claudin_2"/>
    <property type="match status" value="1"/>
</dbReference>
<dbReference type="InterPro" id="IPR004031">
    <property type="entry name" value="PMP22/EMP/MP20/Claudin"/>
</dbReference>
<comment type="caution">
    <text evidence="6">The sequence shown here is derived from an EMBL/GenBank/DDBJ whole genome shotgun (WGS) entry which is preliminary data.</text>
</comment>
<feature type="transmembrane region" description="Helical" evidence="5">
    <location>
        <begin position="190"/>
        <end position="213"/>
    </location>
</feature>